<dbReference type="OrthoDB" id="5279008at2759"/>
<dbReference type="EMBL" id="KV460249">
    <property type="protein sequence ID" value="OBT93847.1"/>
    <property type="molecule type" value="Genomic_DNA"/>
</dbReference>
<dbReference type="Pfam" id="PF00646">
    <property type="entry name" value="F-box"/>
    <property type="match status" value="1"/>
</dbReference>
<reference evidence="3 4" key="1">
    <citation type="submission" date="2016-03" db="EMBL/GenBank/DDBJ databases">
        <title>Comparative genomics of Pseudogymnoascus destructans, the fungus causing white-nose syndrome of bats.</title>
        <authorList>
            <person name="Palmer J.M."/>
            <person name="Drees K.P."/>
            <person name="Foster J.T."/>
            <person name="Lindner D.L."/>
        </authorList>
    </citation>
    <scope>NUCLEOTIDE SEQUENCE [LARGE SCALE GENOMIC DNA]</scope>
    <source>
        <strain evidence="3 4">UAMH 10579</strain>
    </source>
</reference>
<dbReference type="GeneID" id="28841928"/>
<dbReference type="CDD" id="cd09917">
    <property type="entry name" value="F-box_SF"/>
    <property type="match status" value="1"/>
</dbReference>
<dbReference type="STRING" id="342668.A0A1B8GDH3"/>
<gene>
    <name evidence="3" type="ORF">VE01_08542</name>
</gene>
<organism evidence="3 4">
    <name type="scientific">Pseudogymnoascus verrucosus</name>
    <dbReference type="NCBI Taxonomy" id="342668"/>
    <lineage>
        <taxon>Eukaryota</taxon>
        <taxon>Fungi</taxon>
        <taxon>Dikarya</taxon>
        <taxon>Ascomycota</taxon>
        <taxon>Pezizomycotina</taxon>
        <taxon>Leotiomycetes</taxon>
        <taxon>Thelebolales</taxon>
        <taxon>Thelebolaceae</taxon>
        <taxon>Pseudogymnoascus</taxon>
    </lineage>
</organism>
<dbReference type="PROSITE" id="PS50181">
    <property type="entry name" value="FBOX"/>
    <property type="match status" value="1"/>
</dbReference>
<feature type="domain" description="F-box" evidence="2">
    <location>
        <begin position="4"/>
        <end position="53"/>
    </location>
</feature>
<proteinExistence type="predicted"/>
<feature type="compositionally biased region" description="Acidic residues" evidence="1">
    <location>
        <begin position="460"/>
        <end position="482"/>
    </location>
</feature>
<evidence type="ECO:0000259" key="2">
    <source>
        <dbReference type="PROSITE" id="PS50181"/>
    </source>
</evidence>
<dbReference type="InterPro" id="IPR001810">
    <property type="entry name" value="F-box_dom"/>
</dbReference>
<dbReference type="RefSeq" id="XP_018127580.1">
    <property type="nucleotide sequence ID" value="XM_018277963.2"/>
</dbReference>
<keyword evidence="4" id="KW-1185">Reference proteome</keyword>
<dbReference type="InterPro" id="IPR036047">
    <property type="entry name" value="F-box-like_dom_sf"/>
</dbReference>
<sequence>MDSPSLVRQMPLEVFLQVSSYLSTPDLGSLRLTCRYAEASLFETFGREFFSKRQFMLSETSLQVLIDISNHQRLSQFLSHVIIGLDNFKDCHYPPIRSQNARADRYDAGLADEQALLSTGQDRDMLSQAFRNLPNLQTVGLRDYSSGGRVRDNGQWHSYGATTIFQEVGIRLLDSRGMYATEEDTRFASRTLSSILYALGQSGAKPQAFEILLRKAALGLPYNAFEIRKFFEPSVTPVLSSLKTLLLTIAPELPEVDNGTDDDPGVEHPDFPLRRYLCQTPNLTHLRLNFLSALHSEPQRFMVWLGRPVVHAGPVNPSPGPQLPKSPDPVAFSHLRRLDFGMLTISPRVLLAIIHKFKPSLRSLSLWKIDLKPEYLERQDGKRVAVWPKLFAKLPGLDYLSVGCIGQVVGTRHMRVGFKLPPGQSGEPNVTRVCSVHSDMVTFVNNLISDVVVTTPDGDSLSDDESMSDYSGDSDTDMDDDE</sequence>
<evidence type="ECO:0000256" key="1">
    <source>
        <dbReference type="SAM" id="MobiDB-lite"/>
    </source>
</evidence>
<reference evidence="4" key="2">
    <citation type="journal article" date="2018" name="Nat. Commun.">
        <title>Extreme sensitivity to ultraviolet light in the fungal pathogen causing white-nose syndrome of bats.</title>
        <authorList>
            <person name="Palmer J.M."/>
            <person name="Drees K.P."/>
            <person name="Foster J.T."/>
            <person name="Lindner D.L."/>
        </authorList>
    </citation>
    <scope>NUCLEOTIDE SEQUENCE [LARGE SCALE GENOMIC DNA]</scope>
    <source>
        <strain evidence="4">UAMH 10579</strain>
    </source>
</reference>
<evidence type="ECO:0000313" key="3">
    <source>
        <dbReference type="EMBL" id="OBT93847.1"/>
    </source>
</evidence>
<accession>A0A1B8GDH3</accession>
<evidence type="ECO:0000313" key="4">
    <source>
        <dbReference type="Proteomes" id="UP000091956"/>
    </source>
</evidence>
<name>A0A1B8GDH3_9PEZI</name>
<protein>
    <recommendedName>
        <fullName evidence="2">F-box domain-containing protein</fullName>
    </recommendedName>
</protein>
<feature type="region of interest" description="Disordered" evidence="1">
    <location>
        <begin position="455"/>
        <end position="482"/>
    </location>
</feature>
<dbReference type="SUPFAM" id="SSF81383">
    <property type="entry name" value="F-box domain"/>
    <property type="match status" value="1"/>
</dbReference>
<dbReference type="Proteomes" id="UP000091956">
    <property type="component" value="Unassembled WGS sequence"/>
</dbReference>
<dbReference type="AlphaFoldDB" id="A0A1B8GDH3"/>